<gene>
    <name evidence="3" type="ORF">F2Q68_00040109</name>
</gene>
<feature type="compositionally biased region" description="Basic and acidic residues" evidence="1">
    <location>
        <begin position="1"/>
        <end position="33"/>
    </location>
</feature>
<evidence type="ECO:0000313" key="4">
    <source>
        <dbReference type="Proteomes" id="UP000712281"/>
    </source>
</evidence>
<dbReference type="InterPro" id="IPR008546">
    <property type="entry name" value="VAN3-bd-like_auxin_canal"/>
</dbReference>
<dbReference type="EMBL" id="QGKW02000007">
    <property type="protein sequence ID" value="KAF2619657.1"/>
    <property type="molecule type" value="Genomic_DNA"/>
</dbReference>
<evidence type="ECO:0000259" key="2">
    <source>
        <dbReference type="Pfam" id="PF05703"/>
    </source>
</evidence>
<sequence>MGGEVAVDREIRKSPSGETFNRRREERQRERGETASTSPLPTHGLTALEVSKALTPSDPQILLSKTEEEPILGDGDTEESGLVSGNPFSFASSETSQMVMDRILSQSQEVSPRTSGRLSHSSSGPLNGSLTDSPPPESDEIKFLLPH</sequence>
<organism evidence="3 4">
    <name type="scientific">Brassica cretica</name>
    <name type="common">Mustard</name>
    <dbReference type="NCBI Taxonomy" id="69181"/>
    <lineage>
        <taxon>Eukaryota</taxon>
        <taxon>Viridiplantae</taxon>
        <taxon>Streptophyta</taxon>
        <taxon>Embryophyta</taxon>
        <taxon>Tracheophyta</taxon>
        <taxon>Spermatophyta</taxon>
        <taxon>Magnoliopsida</taxon>
        <taxon>eudicotyledons</taxon>
        <taxon>Gunneridae</taxon>
        <taxon>Pentapetalae</taxon>
        <taxon>rosids</taxon>
        <taxon>malvids</taxon>
        <taxon>Brassicales</taxon>
        <taxon>Brassicaceae</taxon>
        <taxon>Brassiceae</taxon>
        <taxon>Brassica</taxon>
    </lineage>
</organism>
<name>A0A8S9MMD8_BRACR</name>
<dbReference type="Pfam" id="PF05703">
    <property type="entry name" value="Auxin_canalis"/>
    <property type="match status" value="1"/>
</dbReference>
<dbReference type="Proteomes" id="UP000712281">
    <property type="component" value="Unassembled WGS sequence"/>
</dbReference>
<feature type="domain" description="VAN3-binding protein-like auxin canalisation" evidence="2">
    <location>
        <begin position="45"/>
        <end position="142"/>
    </location>
</feature>
<evidence type="ECO:0000256" key="1">
    <source>
        <dbReference type="SAM" id="MobiDB-lite"/>
    </source>
</evidence>
<evidence type="ECO:0000313" key="3">
    <source>
        <dbReference type="EMBL" id="KAF2619657.1"/>
    </source>
</evidence>
<comment type="caution">
    <text evidence="3">The sequence shown here is derived from an EMBL/GenBank/DDBJ whole genome shotgun (WGS) entry which is preliminary data.</text>
</comment>
<feature type="region of interest" description="Disordered" evidence="1">
    <location>
        <begin position="1"/>
        <end position="147"/>
    </location>
</feature>
<reference evidence="3" key="1">
    <citation type="submission" date="2019-12" db="EMBL/GenBank/DDBJ databases">
        <title>Genome sequencing and annotation of Brassica cretica.</title>
        <authorList>
            <person name="Studholme D.J."/>
            <person name="Sarris P.F."/>
        </authorList>
    </citation>
    <scope>NUCLEOTIDE SEQUENCE</scope>
    <source>
        <strain evidence="3">PFS-001/15</strain>
        <tissue evidence="3">Leaf</tissue>
    </source>
</reference>
<feature type="compositionally biased region" description="Polar residues" evidence="1">
    <location>
        <begin position="86"/>
        <end position="132"/>
    </location>
</feature>
<protein>
    <recommendedName>
        <fullName evidence="2">VAN3-binding protein-like auxin canalisation domain-containing protein</fullName>
    </recommendedName>
</protein>
<proteinExistence type="predicted"/>
<accession>A0A8S9MMD8</accession>
<feature type="compositionally biased region" description="Acidic residues" evidence="1">
    <location>
        <begin position="69"/>
        <end position="79"/>
    </location>
</feature>
<dbReference type="AlphaFoldDB" id="A0A8S9MMD8"/>